<dbReference type="Pfam" id="PF03822">
    <property type="entry name" value="NAF"/>
    <property type="match status" value="1"/>
</dbReference>
<evidence type="ECO:0000256" key="1">
    <source>
        <dbReference type="ARBA" id="ARBA00001936"/>
    </source>
</evidence>
<keyword evidence="7" id="KW-0418">Kinase</keyword>
<dbReference type="AlphaFoldDB" id="A0A804IC22"/>
<evidence type="ECO:0000259" key="15">
    <source>
        <dbReference type="PROSITE" id="PS50816"/>
    </source>
</evidence>
<dbReference type="InParanoid" id="A0A804IC22"/>
<dbReference type="PANTHER" id="PTHR43895">
    <property type="entry name" value="CALCIUM/CALMODULIN-DEPENDENT PROTEIN KINASE KINASE-RELATED"/>
    <property type="match status" value="1"/>
</dbReference>
<dbReference type="SMART" id="SM00220">
    <property type="entry name" value="S_TKc"/>
    <property type="match status" value="1"/>
</dbReference>
<dbReference type="FunFam" id="1.10.510.10:FF:000279">
    <property type="entry name" value="Non-specific serine/threonine protein kinase"/>
    <property type="match status" value="1"/>
</dbReference>
<keyword evidence="5" id="KW-0808">Transferase</keyword>
<dbReference type="FunFam" id="3.30.310.80:FF:000015">
    <property type="entry name" value="Non-specific serine/threonine protein kinase"/>
    <property type="match status" value="1"/>
</dbReference>
<dbReference type="EC" id="2.7.11.1" evidence="3"/>
<feature type="binding site" evidence="13">
    <location>
        <position position="131"/>
    </location>
    <ligand>
        <name>ATP</name>
        <dbReference type="ChEBI" id="CHEBI:30616"/>
    </ligand>
</feature>
<dbReference type="Gene3D" id="3.30.200.20">
    <property type="entry name" value="Phosphorylase Kinase, domain 1"/>
    <property type="match status" value="1"/>
</dbReference>
<comment type="cofactor">
    <cofactor evidence="1">
        <name>Mn(2+)</name>
        <dbReference type="ChEBI" id="CHEBI:29035"/>
    </cofactor>
</comment>
<comment type="similarity">
    <text evidence="2">Belongs to the protein kinase superfamily. CAMK Ser/Thr protein kinase family. SNF1 subfamily.</text>
</comment>
<evidence type="ECO:0000256" key="13">
    <source>
        <dbReference type="PROSITE-ProRule" id="PRU10141"/>
    </source>
</evidence>
<dbReference type="PROSITE" id="PS50011">
    <property type="entry name" value="PROTEIN_KINASE_DOM"/>
    <property type="match status" value="1"/>
</dbReference>
<gene>
    <name evidence="16" type="ORF">GSMUA_218430.1</name>
</gene>
<dbReference type="PROSITE" id="PS00107">
    <property type="entry name" value="PROTEIN_KINASE_ATP"/>
    <property type="match status" value="1"/>
</dbReference>
<dbReference type="Proteomes" id="UP000012960">
    <property type="component" value="Unplaced"/>
</dbReference>
<dbReference type="SUPFAM" id="SSF56112">
    <property type="entry name" value="Protein kinase-like (PK-like)"/>
    <property type="match status" value="1"/>
</dbReference>
<evidence type="ECO:0000256" key="9">
    <source>
        <dbReference type="ARBA" id="ARBA00023211"/>
    </source>
</evidence>
<dbReference type="InterPro" id="IPR004041">
    <property type="entry name" value="NAF_dom"/>
</dbReference>
<evidence type="ECO:0000256" key="3">
    <source>
        <dbReference type="ARBA" id="ARBA00012513"/>
    </source>
</evidence>
<dbReference type="OMA" id="THEEPNE"/>
<keyword evidence="18" id="KW-1185">Reference proteome</keyword>
<evidence type="ECO:0000313" key="16">
    <source>
        <dbReference type="EMBL" id="CAG1850257.1"/>
    </source>
</evidence>
<sequence length="542" mass="60304">MCSVIRRRSDDCMICLVVYLTRTTQIGCLQSSFISSFSGPSSPPRTPPTDWTSASKRELSRFLLPPPPQKKTLPPFAPAAGGSTPIDISMKREGEVVRVGKYEVGRTLGEGNFAKVKLARHVDSGRCFAVKVLERKRILDLHTHDQIKREIGTLKLLKHPNVVRLYEVLASKTKIYMVLEYVDGGELFDRIESKGRLSEPEGRKLFQQLIDAVSYCHEKGVFHRDLKPENVLLDTQGNAKISDFGLSALPQQFGHDGLLHTTCGSPNYVAPEVIANKGYDGAMSDIWSCGVILYVILTGCLPFDDTNLAVLYQKILKGDVQIPKWLSPGARNLITRILDPNPHTRMNMAQIKEDKWFKQDYDPAKPEEDEEDISSDDEAFSIKEVAEAERHGDAYTHINAFELIGMSSCLDLSGFFEEEDASGRKIRFTSNCQPEELLKKIEDIVSGMGFQVQRGHGKLKVVQLCDSKSSSRSFSAVAEVFELGPSLYVVELRKTQGDSSLYRQLWAKLSDNLGVYKSQEALTKQPLLTELTGLGGSPVIAA</sequence>
<evidence type="ECO:0000313" key="18">
    <source>
        <dbReference type="Proteomes" id="UP000012960"/>
    </source>
</evidence>
<dbReference type="GO" id="GO:0007165">
    <property type="term" value="P:signal transduction"/>
    <property type="evidence" value="ECO:0000318"/>
    <property type="project" value="GO_Central"/>
</dbReference>
<dbReference type="PROSITE" id="PS50816">
    <property type="entry name" value="NAF"/>
    <property type="match status" value="1"/>
</dbReference>
<evidence type="ECO:0000313" key="17">
    <source>
        <dbReference type="EnsemblPlants" id="Ma03_p14540.1"/>
    </source>
</evidence>
<dbReference type="InterPro" id="IPR008271">
    <property type="entry name" value="Ser/Thr_kinase_AS"/>
</dbReference>
<dbReference type="PANTHER" id="PTHR43895:SF65">
    <property type="entry name" value="CBL-INTERACTING PROTEIN KINASE 21"/>
    <property type="match status" value="1"/>
</dbReference>
<evidence type="ECO:0000256" key="2">
    <source>
        <dbReference type="ARBA" id="ARBA00006234"/>
    </source>
</evidence>
<dbReference type="Gene3D" id="1.10.510.10">
    <property type="entry name" value="Transferase(Phosphotransferase) domain 1"/>
    <property type="match status" value="1"/>
</dbReference>
<accession>A0A804IC22</accession>
<dbReference type="CDD" id="cd12195">
    <property type="entry name" value="CIPK_C"/>
    <property type="match status" value="1"/>
</dbReference>
<evidence type="ECO:0000256" key="8">
    <source>
        <dbReference type="ARBA" id="ARBA00022840"/>
    </source>
</evidence>
<reference evidence="16" key="1">
    <citation type="submission" date="2021-03" db="EMBL/GenBank/DDBJ databases">
        <authorList>
            <consortium name="Genoscope - CEA"/>
            <person name="William W."/>
        </authorList>
    </citation>
    <scope>NUCLEOTIDE SEQUENCE</scope>
    <source>
        <strain evidence="16">Doubled-haploid Pahang</strain>
    </source>
</reference>
<dbReference type="Gene3D" id="3.30.310.80">
    <property type="entry name" value="Kinase associated domain 1, KA1"/>
    <property type="match status" value="1"/>
</dbReference>
<evidence type="ECO:0000256" key="7">
    <source>
        <dbReference type="ARBA" id="ARBA00022777"/>
    </source>
</evidence>
<keyword evidence="4" id="KW-0723">Serine/threonine-protein kinase</keyword>
<keyword evidence="6 13" id="KW-0547">Nucleotide-binding</keyword>
<comment type="catalytic activity">
    <reaction evidence="11">
        <text>L-seryl-[protein] + ATP = O-phospho-L-seryl-[protein] + ADP + H(+)</text>
        <dbReference type="Rhea" id="RHEA:17989"/>
        <dbReference type="Rhea" id="RHEA-COMP:9863"/>
        <dbReference type="Rhea" id="RHEA-COMP:11604"/>
        <dbReference type="ChEBI" id="CHEBI:15378"/>
        <dbReference type="ChEBI" id="CHEBI:29999"/>
        <dbReference type="ChEBI" id="CHEBI:30616"/>
        <dbReference type="ChEBI" id="CHEBI:83421"/>
        <dbReference type="ChEBI" id="CHEBI:456216"/>
        <dbReference type="EC" id="2.7.11.1"/>
    </reaction>
</comment>
<feature type="domain" description="NAF" evidence="15">
    <location>
        <begin position="393"/>
        <end position="417"/>
    </location>
</feature>
<evidence type="ECO:0000256" key="5">
    <source>
        <dbReference type="ARBA" id="ARBA00022679"/>
    </source>
</evidence>
<comment type="function">
    <text evidence="12">CIPK serine-threonine protein kinases interact with CBL proteins. Binding of a CBL protein to the regulatory NAF domain of CIPK protein lead to the activation of the kinase in a calcium-dependent manner.</text>
</comment>
<dbReference type="InterPro" id="IPR011009">
    <property type="entry name" value="Kinase-like_dom_sf"/>
</dbReference>
<dbReference type="Pfam" id="PF00069">
    <property type="entry name" value="Pkinase"/>
    <property type="match status" value="1"/>
</dbReference>
<comment type="catalytic activity">
    <reaction evidence="10">
        <text>L-threonyl-[protein] + ATP = O-phospho-L-threonyl-[protein] + ADP + H(+)</text>
        <dbReference type="Rhea" id="RHEA:46608"/>
        <dbReference type="Rhea" id="RHEA-COMP:11060"/>
        <dbReference type="Rhea" id="RHEA-COMP:11605"/>
        <dbReference type="ChEBI" id="CHEBI:15378"/>
        <dbReference type="ChEBI" id="CHEBI:30013"/>
        <dbReference type="ChEBI" id="CHEBI:30616"/>
        <dbReference type="ChEBI" id="CHEBI:61977"/>
        <dbReference type="ChEBI" id="CHEBI:456216"/>
        <dbReference type="EC" id="2.7.11.1"/>
    </reaction>
</comment>
<reference evidence="17" key="2">
    <citation type="submission" date="2021-05" db="UniProtKB">
        <authorList>
            <consortium name="EnsemblPlants"/>
        </authorList>
    </citation>
    <scope>IDENTIFICATION</scope>
    <source>
        <strain evidence="17">subsp. malaccensis</strain>
    </source>
</reference>
<evidence type="ECO:0000256" key="6">
    <source>
        <dbReference type="ARBA" id="ARBA00022741"/>
    </source>
</evidence>
<evidence type="ECO:0000256" key="11">
    <source>
        <dbReference type="ARBA" id="ARBA00048679"/>
    </source>
</evidence>
<dbReference type="InterPro" id="IPR018451">
    <property type="entry name" value="NAF/FISL_domain"/>
</dbReference>
<evidence type="ECO:0000259" key="14">
    <source>
        <dbReference type="PROSITE" id="PS50011"/>
    </source>
</evidence>
<dbReference type="Gramene" id="Ma03_t14540.1">
    <property type="protein sequence ID" value="Ma03_p14540.1"/>
    <property type="gene ID" value="Ma03_g14540"/>
</dbReference>
<keyword evidence="9" id="KW-0464">Manganese</keyword>
<dbReference type="GO" id="GO:0005524">
    <property type="term" value="F:ATP binding"/>
    <property type="evidence" value="ECO:0007669"/>
    <property type="project" value="UniProtKB-UniRule"/>
</dbReference>
<dbReference type="InterPro" id="IPR017441">
    <property type="entry name" value="Protein_kinase_ATP_BS"/>
</dbReference>
<dbReference type="InterPro" id="IPR000719">
    <property type="entry name" value="Prot_kinase_dom"/>
</dbReference>
<evidence type="ECO:0000256" key="12">
    <source>
        <dbReference type="ARBA" id="ARBA00058225"/>
    </source>
</evidence>
<evidence type="ECO:0000256" key="10">
    <source>
        <dbReference type="ARBA" id="ARBA00047899"/>
    </source>
</evidence>
<feature type="domain" description="Protein kinase" evidence="14">
    <location>
        <begin position="102"/>
        <end position="357"/>
    </location>
</feature>
<protein>
    <recommendedName>
        <fullName evidence="3">non-specific serine/threonine protein kinase</fullName>
        <ecNumber evidence="3">2.7.11.1</ecNumber>
    </recommendedName>
</protein>
<dbReference type="FunFam" id="3.30.200.20:FF:000096">
    <property type="entry name" value="Non-specific serine/threonine protein kinase"/>
    <property type="match status" value="1"/>
</dbReference>
<proteinExistence type="inferred from homology"/>
<dbReference type="GO" id="GO:0004674">
    <property type="term" value="F:protein serine/threonine kinase activity"/>
    <property type="evidence" value="ECO:0000318"/>
    <property type="project" value="GO_Central"/>
</dbReference>
<keyword evidence="8 13" id="KW-0067">ATP-binding</keyword>
<name>A0A804IC22_MUSAM</name>
<dbReference type="PROSITE" id="PS00108">
    <property type="entry name" value="PROTEIN_KINASE_ST"/>
    <property type="match status" value="1"/>
</dbReference>
<organism evidence="17 18">
    <name type="scientific">Musa acuminata subsp. malaccensis</name>
    <name type="common">Wild banana</name>
    <name type="synonym">Musa malaccensis</name>
    <dbReference type="NCBI Taxonomy" id="214687"/>
    <lineage>
        <taxon>Eukaryota</taxon>
        <taxon>Viridiplantae</taxon>
        <taxon>Streptophyta</taxon>
        <taxon>Embryophyta</taxon>
        <taxon>Tracheophyta</taxon>
        <taxon>Spermatophyta</taxon>
        <taxon>Magnoliopsida</taxon>
        <taxon>Liliopsida</taxon>
        <taxon>Zingiberales</taxon>
        <taxon>Musaceae</taxon>
        <taxon>Musa</taxon>
    </lineage>
</organism>
<dbReference type="EMBL" id="HG996468">
    <property type="protein sequence ID" value="CAG1850257.1"/>
    <property type="molecule type" value="Genomic_DNA"/>
</dbReference>
<evidence type="ECO:0000256" key="4">
    <source>
        <dbReference type="ARBA" id="ARBA00022527"/>
    </source>
</evidence>
<dbReference type="EnsemblPlants" id="Ma03_t14540.1">
    <property type="protein sequence ID" value="Ma03_p14540.1"/>
    <property type="gene ID" value="Ma03_g14540"/>
</dbReference>